<feature type="compositionally biased region" description="Pro residues" evidence="2">
    <location>
        <begin position="56"/>
        <end position="66"/>
    </location>
</feature>
<dbReference type="InterPro" id="IPR059007">
    <property type="entry name" value="ARM_At1g04390"/>
</dbReference>
<dbReference type="AlphaFoldDB" id="A0A7J7H7N3"/>
<dbReference type="EMBL" id="JACBKZ010000006">
    <property type="protein sequence ID" value="KAF5948963.1"/>
    <property type="molecule type" value="Genomic_DNA"/>
</dbReference>
<evidence type="ECO:0000256" key="2">
    <source>
        <dbReference type="SAM" id="MobiDB-lite"/>
    </source>
</evidence>
<organism evidence="4 5">
    <name type="scientific">Camellia sinensis</name>
    <name type="common">Tea plant</name>
    <name type="synonym">Thea sinensis</name>
    <dbReference type="NCBI Taxonomy" id="4442"/>
    <lineage>
        <taxon>Eukaryota</taxon>
        <taxon>Viridiplantae</taxon>
        <taxon>Streptophyta</taxon>
        <taxon>Embryophyta</taxon>
        <taxon>Tracheophyta</taxon>
        <taxon>Spermatophyta</taxon>
        <taxon>Magnoliopsida</taxon>
        <taxon>eudicotyledons</taxon>
        <taxon>Gunneridae</taxon>
        <taxon>Pentapetalae</taxon>
        <taxon>asterids</taxon>
        <taxon>Ericales</taxon>
        <taxon>Theaceae</taxon>
        <taxon>Camellia</taxon>
    </lineage>
</organism>
<evidence type="ECO:0000313" key="4">
    <source>
        <dbReference type="EMBL" id="KAF5948963.1"/>
    </source>
</evidence>
<dbReference type="InterPro" id="IPR044953">
    <property type="entry name" value="At1g04390-like"/>
</dbReference>
<sequence>MVVLEEALSNCLSVKTKQEKQTDQEEEKEDDEIIVETTGPGAECREQPRHQRSHVDPPPAPLPCPQPRSYGDKGRKWQFADIEIQRLVIRSIDAFLDCISAETNTILQHPLVKDAIADIVGALEGILQLKNEATLSLASNVAVKMVNILPNSILQSHVLDLVCHLTSLLPSQQLQVAVSCATALKLILSNLSSKREREVWKILKETNTVVHIVNNIQDFSGGTKPIEYFQEMVSLLSKILWRWPPSRFCVWSDSKLMEILGVISLEPNFSVKLAVLQLYSALALCGNGAQKLLEKGETVLYMMEDCMAMSNCISVQIEGFKLAQCLAINEQGCSKMMKMCCEPIVKSIINGLSSWSSHSGKIPKDQMALLMEVCRLALITRWAGEHHTYFWKLGIGNVLLNLLLNNFHKTHQPQTFLSLEEQIATAQKGLSANFLLVLRPFIWDILGGLAVHCPEDVNAKMHGDEVCVNLLITCLPQYRKHVIKGQGIKTLIAIVRWCLSNDVHIKRSSVAPHLHNTFSERTCCWIHTEDWDGEDILCSLGICSDDTSTPGPRWYAAYILSYFGFYGFPNKIGKRIGKALNEKELSDLELILTNGEPLSVHGVILTVQCPSLLPPEKLPCNERSCDGSFVRKDAEKCGRLKKEVHLSAQVDRQALLKLLEYVYLGYLQAGAELVKKLKIHSETIKVPVSWEALDKLVNWFYSGELPEPISSCLWDNLDVEEKLNELHPYVELCWLAEFWLLGDVHEHCTRVVISCLDSARNLSIKILQIAANLSQWKLSEAAANYMAPSYHHLRNSGKLEELDEELVDMVRAASVRLSQEGGGHHPHS</sequence>
<comment type="pathway">
    <text evidence="1">Protein modification; protein ubiquitination.</text>
</comment>
<feature type="domain" description="At1g04390 ARM repeat" evidence="3">
    <location>
        <begin position="171"/>
        <end position="285"/>
    </location>
</feature>
<feature type="compositionally biased region" description="Basic and acidic residues" evidence="2">
    <location>
        <begin position="43"/>
        <end position="55"/>
    </location>
</feature>
<evidence type="ECO:0000259" key="3">
    <source>
        <dbReference type="Pfam" id="PF26522"/>
    </source>
</evidence>
<proteinExistence type="predicted"/>
<evidence type="ECO:0000256" key="1">
    <source>
        <dbReference type="ARBA" id="ARBA00004906"/>
    </source>
</evidence>
<dbReference type="PANTHER" id="PTHR35918">
    <property type="entry name" value="OS06G0674800 PROTEIN"/>
    <property type="match status" value="1"/>
</dbReference>
<reference evidence="5" key="1">
    <citation type="journal article" date="2020" name="Nat. Commun.">
        <title>Genome assembly of wild tea tree DASZ reveals pedigree and selection history of tea varieties.</title>
        <authorList>
            <person name="Zhang W."/>
            <person name="Zhang Y."/>
            <person name="Qiu H."/>
            <person name="Guo Y."/>
            <person name="Wan H."/>
            <person name="Zhang X."/>
            <person name="Scossa F."/>
            <person name="Alseekh S."/>
            <person name="Zhang Q."/>
            <person name="Wang P."/>
            <person name="Xu L."/>
            <person name="Schmidt M.H."/>
            <person name="Jia X."/>
            <person name="Li D."/>
            <person name="Zhu A."/>
            <person name="Guo F."/>
            <person name="Chen W."/>
            <person name="Ni D."/>
            <person name="Usadel B."/>
            <person name="Fernie A.R."/>
            <person name="Wen W."/>
        </authorList>
    </citation>
    <scope>NUCLEOTIDE SEQUENCE [LARGE SCALE GENOMIC DNA]</scope>
    <source>
        <strain evidence="5">cv. G240</strain>
    </source>
</reference>
<dbReference type="Proteomes" id="UP000593564">
    <property type="component" value="Unassembled WGS sequence"/>
</dbReference>
<feature type="region of interest" description="Disordered" evidence="2">
    <location>
        <begin position="14"/>
        <end position="71"/>
    </location>
</feature>
<protein>
    <recommendedName>
        <fullName evidence="3">At1g04390 ARM repeat domain-containing protein</fullName>
    </recommendedName>
</protein>
<feature type="compositionally biased region" description="Acidic residues" evidence="2">
    <location>
        <begin position="24"/>
        <end position="34"/>
    </location>
</feature>
<keyword evidence="5" id="KW-1185">Reference proteome</keyword>
<dbReference type="Pfam" id="PF26522">
    <property type="entry name" value="ARM_6"/>
    <property type="match status" value="1"/>
</dbReference>
<dbReference type="SUPFAM" id="SSF48371">
    <property type="entry name" value="ARM repeat"/>
    <property type="match status" value="1"/>
</dbReference>
<reference evidence="4 5" key="2">
    <citation type="submission" date="2020-07" db="EMBL/GenBank/DDBJ databases">
        <title>Genome assembly of wild tea tree DASZ reveals pedigree and selection history of tea varieties.</title>
        <authorList>
            <person name="Zhang W."/>
        </authorList>
    </citation>
    <scope>NUCLEOTIDE SEQUENCE [LARGE SCALE GENOMIC DNA]</scope>
    <source>
        <strain evidence="5">cv. G240</strain>
        <tissue evidence="4">Leaf</tissue>
    </source>
</reference>
<dbReference type="InterPro" id="IPR016024">
    <property type="entry name" value="ARM-type_fold"/>
</dbReference>
<gene>
    <name evidence="4" type="ORF">HYC85_014920</name>
</gene>
<dbReference type="Gene3D" id="3.30.710.10">
    <property type="entry name" value="Potassium Channel Kv1.1, Chain A"/>
    <property type="match status" value="1"/>
</dbReference>
<name>A0A7J7H7N3_CAMSI</name>
<dbReference type="PANTHER" id="PTHR35918:SF1">
    <property type="entry name" value="BTB DOMAIN-CONTAINING PROTEIN"/>
    <property type="match status" value="1"/>
</dbReference>
<evidence type="ECO:0000313" key="5">
    <source>
        <dbReference type="Proteomes" id="UP000593564"/>
    </source>
</evidence>
<comment type="caution">
    <text evidence="4">The sequence shown here is derived from an EMBL/GenBank/DDBJ whole genome shotgun (WGS) entry which is preliminary data.</text>
</comment>
<dbReference type="InterPro" id="IPR011333">
    <property type="entry name" value="SKP1/BTB/POZ_sf"/>
</dbReference>
<accession>A0A7J7H7N3</accession>